<comment type="caution">
    <text evidence="2">The sequence shown here is derived from an EMBL/GenBank/DDBJ whole genome shotgun (WGS) entry which is preliminary data.</text>
</comment>
<keyword evidence="3" id="KW-1185">Reference proteome</keyword>
<proteinExistence type="predicted"/>
<protein>
    <submittedName>
        <fullName evidence="2">Uncharacterized protein</fullName>
    </submittedName>
</protein>
<evidence type="ECO:0000256" key="1">
    <source>
        <dbReference type="SAM" id="Phobius"/>
    </source>
</evidence>
<reference evidence="2 3" key="1">
    <citation type="submission" date="2023-12" db="EMBL/GenBank/DDBJ databases">
        <title>Baltic Sea Cyanobacteria.</title>
        <authorList>
            <person name="Delbaje E."/>
            <person name="Fewer D.P."/>
            <person name="Shishido T.K."/>
        </authorList>
    </citation>
    <scope>NUCLEOTIDE SEQUENCE [LARGE SCALE GENOMIC DNA]</scope>
    <source>
        <strain evidence="2 3">CCNP 1315</strain>
    </source>
</reference>
<sequence length="77" mass="8633">MTSQFIIPLVICCLAVWISLGDPLGTPEELPRLLASIVGVVCGIWFFVAAPWVLQLSFTVMLLFSSNFFLRDGFRLR</sequence>
<evidence type="ECO:0000313" key="2">
    <source>
        <dbReference type="EMBL" id="MEA5519528.1"/>
    </source>
</evidence>
<organism evidence="2 3">
    <name type="scientific">Limnoraphis robusta CCNP1315</name>
    <dbReference type="NCBI Taxonomy" id="3110306"/>
    <lineage>
        <taxon>Bacteria</taxon>
        <taxon>Bacillati</taxon>
        <taxon>Cyanobacteriota</taxon>
        <taxon>Cyanophyceae</taxon>
        <taxon>Oscillatoriophycideae</taxon>
        <taxon>Oscillatoriales</taxon>
        <taxon>Sirenicapillariaceae</taxon>
        <taxon>Limnoraphis</taxon>
    </lineage>
</organism>
<dbReference type="RefSeq" id="WP_323220420.1">
    <property type="nucleotide sequence ID" value="NZ_JAYGHT010000036.1"/>
</dbReference>
<keyword evidence="1" id="KW-0472">Membrane</keyword>
<gene>
    <name evidence="2" type="ORF">VB854_11290</name>
</gene>
<keyword evidence="1" id="KW-1133">Transmembrane helix</keyword>
<evidence type="ECO:0000313" key="3">
    <source>
        <dbReference type="Proteomes" id="UP001301728"/>
    </source>
</evidence>
<keyword evidence="1" id="KW-0812">Transmembrane</keyword>
<dbReference type="EMBL" id="JAYGHT010000036">
    <property type="protein sequence ID" value="MEA5519528.1"/>
    <property type="molecule type" value="Genomic_DNA"/>
</dbReference>
<accession>A0ABU5TYK1</accession>
<name>A0ABU5TYK1_9CYAN</name>
<dbReference type="Proteomes" id="UP001301728">
    <property type="component" value="Unassembled WGS sequence"/>
</dbReference>
<feature type="transmembrane region" description="Helical" evidence="1">
    <location>
        <begin position="37"/>
        <end position="70"/>
    </location>
</feature>